<comment type="caution">
    <text evidence="1">The sequence shown here is derived from an EMBL/GenBank/DDBJ whole genome shotgun (WGS) entry which is preliminary data.</text>
</comment>
<protein>
    <submittedName>
        <fullName evidence="1">Uncharacterized protein</fullName>
    </submittedName>
</protein>
<dbReference type="RefSeq" id="WP_371395192.1">
    <property type="nucleotide sequence ID" value="NZ_CP163422.1"/>
</dbReference>
<organism evidence="1 2">
    <name type="scientific">Glycocaulis abyssi</name>
    <dbReference type="NCBI Taxonomy" id="1433403"/>
    <lineage>
        <taxon>Bacteria</taxon>
        <taxon>Pseudomonadati</taxon>
        <taxon>Pseudomonadota</taxon>
        <taxon>Alphaproteobacteria</taxon>
        <taxon>Maricaulales</taxon>
        <taxon>Maricaulaceae</taxon>
        <taxon>Glycocaulis</taxon>
    </lineage>
</organism>
<keyword evidence="2" id="KW-1185">Reference proteome</keyword>
<proteinExistence type="predicted"/>
<evidence type="ECO:0000313" key="2">
    <source>
        <dbReference type="Proteomes" id="UP001596024"/>
    </source>
</evidence>
<accession>A0ABV9NHX0</accession>
<gene>
    <name evidence="1" type="ORF">ACFPB0_12705</name>
</gene>
<dbReference type="Proteomes" id="UP001596024">
    <property type="component" value="Unassembled WGS sequence"/>
</dbReference>
<dbReference type="EMBL" id="JBHSGQ010000007">
    <property type="protein sequence ID" value="MFC4726153.1"/>
    <property type="molecule type" value="Genomic_DNA"/>
</dbReference>
<evidence type="ECO:0000313" key="1">
    <source>
        <dbReference type="EMBL" id="MFC4726153.1"/>
    </source>
</evidence>
<name>A0ABV9NHX0_9PROT</name>
<sequence>MAILSRLPIYDLRTDLVTDLQRSDCEPSMIELCSSIDRYQGADLSDMGVRIAMQSFPAQPAQSRAFPSIGATLPLRAFAITRNENTIAVGIVCWDDQFLDDAWMLICLQGLYHAVSAHTSDNPFAHHYGPVGFIFRTAEWDELQAPLGGELNNYLNHLVFALAERPSRVTEGRV</sequence>
<reference evidence="2" key="1">
    <citation type="journal article" date="2019" name="Int. J. Syst. Evol. Microbiol.">
        <title>The Global Catalogue of Microorganisms (GCM) 10K type strain sequencing project: providing services to taxonomists for standard genome sequencing and annotation.</title>
        <authorList>
            <consortium name="The Broad Institute Genomics Platform"/>
            <consortium name="The Broad Institute Genome Sequencing Center for Infectious Disease"/>
            <person name="Wu L."/>
            <person name="Ma J."/>
        </authorList>
    </citation>
    <scope>NUCLEOTIDE SEQUENCE [LARGE SCALE GENOMIC DNA]</scope>
    <source>
        <strain evidence="2">CCUG 62981</strain>
    </source>
</reference>